<evidence type="ECO:0000313" key="3">
    <source>
        <dbReference type="Proteomes" id="UP000018731"/>
    </source>
</evidence>
<accession>V8C866</accession>
<evidence type="ECO:0000256" key="1">
    <source>
        <dbReference type="SAM" id="MobiDB-lite"/>
    </source>
</evidence>
<feature type="compositionally biased region" description="Low complexity" evidence="1">
    <location>
        <begin position="68"/>
        <end position="82"/>
    </location>
</feature>
<dbReference type="AlphaFoldDB" id="V8C866"/>
<dbReference type="RefSeq" id="WP_023928512.1">
    <property type="nucleotide sequence ID" value="NZ_KI669455.1"/>
</dbReference>
<gene>
    <name evidence="2" type="ORF">HMPREF2086_01732</name>
</gene>
<feature type="compositionally biased region" description="Basic and acidic residues" evidence="1">
    <location>
        <begin position="88"/>
        <end position="131"/>
    </location>
</feature>
<protein>
    <submittedName>
        <fullName evidence="2">Uncharacterized protein</fullName>
    </submittedName>
</protein>
<comment type="caution">
    <text evidence="2">The sequence shown here is derived from an EMBL/GenBank/DDBJ whole genome shotgun (WGS) entry which is preliminary data.</text>
</comment>
<organism evidence="2 3">
    <name type="scientific">Helicobacter macacae MIT 99-5501</name>
    <dbReference type="NCBI Taxonomy" id="1357400"/>
    <lineage>
        <taxon>Bacteria</taxon>
        <taxon>Pseudomonadati</taxon>
        <taxon>Campylobacterota</taxon>
        <taxon>Epsilonproteobacteria</taxon>
        <taxon>Campylobacterales</taxon>
        <taxon>Helicobacteraceae</taxon>
        <taxon>Helicobacter</taxon>
    </lineage>
</organism>
<evidence type="ECO:0000313" key="2">
    <source>
        <dbReference type="EMBL" id="ETD22931.1"/>
    </source>
</evidence>
<keyword evidence="3" id="KW-1185">Reference proteome</keyword>
<dbReference type="HOGENOM" id="CLU_810784_0_0_7"/>
<reference evidence="2 3" key="1">
    <citation type="journal article" date="2014" name="Genome Announc.">
        <title>Draft genome sequences of six enterohepatic helicobacter species isolated from humans and one from rhesus macaques.</title>
        <authorList>
            <person name="Shen Z."/>
            <person name="Sheh A."/>
            <person name="Young S.K."/>
            <person name="Abouelliel A."/>
            <person name="Ward D.V."/>
            <person name="Earl A.M."/>
            <person name="Fox J.G."/>
        </authorList>
    </citation>
    <scope>NUCLEOTIDE SEQUENCE [LARGE SCALE GENOMIC DNA]</scope>
    <source>
        <strain evidence="2 3">MIT 99-5501</strain>
    </source>
</reference>
<dbReference type="EMBL" id="AZJI01000007">
    <property type="protein sequence ID" value="ETD22931.1"/>
    <property type="molecule type" value="Genomic_DNA"/>
</dbReference>
<sequence>MIKNTLFSTLFFGQFVICFVFLSPILCADFGAGFGTLAQANTKSSAKTNPPKRITTTKSAKPTPPKTPQAKSQTTPSATKTTQKNKKSKNEQAKSQESKQVKETKQTKESKQAQESKQKKEEKTPKEEKKSPKLPYSKKQLKELDMFLESLPKYTPKQIQEIDKEREILSTINHTQTTKEDKLKSLKPHCQKGSALACSSQENPNDFQKAQKMLQKECEAKPPNAKSGLYCARLADKYLLGKSKLQAFEKSCELGEPLGCLGAVSAKKTKKTKKYIIVAHAISENLCERGYGIYCGVVASVLSFKQSSGSLYYAKKGCEELHDRLTCAILERLENRPKSLGK</sequence>
<feature type="region of interest" description="Disordered" evidence="1">
    <location>
        <begin position="41"/>
        <end position="138"/>
    </location>
</feature>
<proteinExistence type="predicted"/>
<dbReference type="Proteomes" id="UP000018731">
    <property type="component" value="Unassembled WGS sequence"/>
</dbReference>
<name>V8C866_9HELI</name>
<dbReference type="PATRIC" id="fig|1357400.3.peg.2322"/>